<dbReference type="Proteomes" id="UP001163127">
    <property type="component" value="Chromosome"/>
</dbReference>
<dbReference type="InterPro" id="IPR002559">
    <property type="entry name" value="Transposase_11"/>
</dbReference>
<dbReference type="EMBL" id="CP113787">
    <property type="protein sequence ID" value="WAL44127.1"/>
    <property type="molecule type" value="Genomic_DNA"/>
</dbReference>
<gene>
    <name evidence="2" type="ORF">OFA60_06190</name>
</gene>
<dbReference type="AlphaFoldDB" id="A0AA47FIU2"/>
<dbReference type="RefSeq" id="WP_268399885.1">
    <property type="nucleotide sequence ID" value="NZ_CP113787.1"/>
</dbReference>
<dbReference type="Pfam" id="PF01609">
    <property type="entry name" value="DDE_Tnp_1"/>
    <property type="match status" value="1"/>
</dbReference>
<protein>
    <submittedName>
        <fullName evidence="2">Transposase</fullName>
    </submittedName>
</protein>
<name>A0AA47FIU2_ACTNA</name>
<evidence type="ECO:0000313" key="2">
    <source>
        <dbReference type="EMBL" id="WAL44127.1"/>
    </source>
</evidence>
<accession>A0AA47FIU2</accession>
<evidence type="ECO:0000259" key="1">
    <source>
        <dbReference type="Pfam" id="PF01609"/>
    </source>
</evidence>
<proteinExistence type="predicted"/>
<dbReference type="GO" id="GO:0003677">
    <property type="term" value="F:DNA binding"/>
    <property type="evidence" value="ECO:0007669"/>
    <property type="project" value="InterPro"/>
</dbReference>
<feature type="domain" description="Transposase IS4-like" evidence="1">
    <location>
        <begin position="7"/>
        <end position="139"/>
    </location>
</feature>
<reference evidence="2" key="1">
    <citation type="submission" date="2022-11" db="EMBL/GenBank/DDBJ databases">
        <title>Dental biofilm bacteria. Genome sequencing and assembly.</title>
        <authorList>
            <person name="Robertsson C."/>
        </authorList>
    </citation>
    <scope>NUCLEOTIDE SEQUENCE</scope>
    <source>
        <strain evidence="2">CW</strain>
    </source>
</reference>
<dbReference type="GO" id="GO:0006313">
    <property type="term" value="P:DNA transposition"/>
    <property type="evidence" value="ECO:0007669"/>
    <property type="project" value="InterPro"/>
</dbReference>
<dbReference type="GO" id="GO:0004803">
    <property type="term" value="F:transposase activity"/>
    <property type="evidence" value="ECO:0007669"/>
    <property type="project" value="InterPro"/>
</dbReference>
<evidence type="ECO:0000313" key="3">
    <source>
        <dbReference type="Proteomes" id="UP001163127"/>
    </source>
</evidence>
<sequence>MTSASRSRFFWGLRLHLVCTVHGLPVGWALTGAKADERETLLAVLATMDQPAQDGQVVIADKNYYGAAFEAELAKGDITLIRPRRKGERPRSGQRFLRPLRQIIESVNDTLKGQLDLEGHGARTPAGVCSRITQRILALTAAIWHNSLTNAPVLRTLTPYDHYPPWTYSSSRHQRVAVSGVSLQDLRHLMLTRTLGSRCAAGGSSVAGAGR</sequence>
<organism evidence="2 3">
    <name type="scientific">Actinomyces naeslundii</name>
    <dbReference type="NCBI Taxonomy" id="1655"/>
    <lineage>
        <taxon>Bacteria</taxon>
        <taxon>Bacillati</taxon>
        <taxon>Actinomycetota</taxon>
        <taxon>Actinomycetes</taxon>
        <taxon>Actinomycetales</taxon>
        <taxon>Actinomycetaceae</taxon>
        <taxon>Actinomyces</taxon>
    </lineage>
</organism>